<keyword evidence="2" id="KW-0732">Signal</keyword>
<evidence type="ECO:0000313" key="5">
    <source>
        <dbReference type="Proteomes" id="UP000297872"/>
    </source>
</evidence>
<sequence>MKKNILGSVAFAAMVALSLTSCNKSQPQVEAKSESKAPAELKIAYVEVDSIMTQYKFAKEYAAILEKKSQNIQATLAQKQQNLQAAAANFQQQIQQNALTREAAEQRQAALQKQNNDLQGLQQRLSNEFASEQEKYNKALHDSIANYLARYNKDKKYSIIFSKSGDNLLYADKAYDITNEVISGLNKAYKSTLPAATPAAKK</sequence>
<dbReference type="InterPro" id="IPR005632">
    <property type="entry name" value="Chaperone_Skp"/>
</dbReference>
<dbReference type="OrthoDB" id="1493259at2"/>
<name>A0A4Y8VSY8_9BACT</name>
<dbReference type="Proteomes" id="UP000297872">
    <property type="component" value="Unassembled WGS sequence"/>
</dbReference>
<dbReference type="RefSeq" id="WP_134842783.1">
    <property type="nucleotide sequence ID" value="NZ_DAWDDY010000011.1"/>
</dbReference>
<dbReference type="SMART" id="SM00935">
    <property type="entry name" value="OmpH"/>
    <property type="match status" value="1"/>
</dbReference>
<dbReference type="Gene3D" id="3.30.910.20">
    <property type="entry name" value="Skp domain"/>
    <property type="match status" value="1"/>
</dbReference>
<dbReference type="GO" id="GO:0050821">
    <property type="term" value="P:protein stabilization"/>
    <property type="evidence" value="ECO:0007669"/>
    <property type="project" value="TreeGrafter"/>
</dbReference>
<evidence type="ECO:0000313" key="4">
    <source>
        <dbReference type="EMBL" id="TFH83361.1"/>
    </source>
</evidence>
<dbReference type="InterPro" id="IPR024930">
    <property type="entry name" value="Skp_dom_sf"/>
</dbReference>
<dbReference type="Pfam" id="PF03938">
    <property type="entry name" value="OmpH"/>
    <property type="match status" value="1"/>
</dbReference>
<dbReference type="AlphaFoldDB" id="A0A4Y8VSY8"/>
<organism evidence="4 5">
    <name type="scientific">Segatella hominis</name>
    <dbReference type="NCBI Taxonomy" id="2518605"/>
    <lineage>
        <taxon>Bacteria</taxon>
        <taxon>Pseudomonadati</taxon>
        <taxon>Bacteroidota</taxon>
        <taxon>Bacteroidia</taxon>
        <taxon>Bacteroidales</taxon>
        <taxon>Prevotellaceae</taxon>
        <taxon>Segatella</taxon>
    </lineage>
</organism>
<dbReference type="GO" id="GO:0051082">
    <property type="term" value="F:unfolded protein binding"/>
    <property type="evidence" value="ECO:0007669"/>
    <property type="project" value="InterPro"/>
</dbReference>
<gene>
    <name evidence="4" type="ORF">EXN75_03445</name>
</gene>
<evidence type="ECO:0000256" key="1">
    <source>
        <dbReference type="ARBA" id="ARBA00009091"/>
    </source>
</evidence>
<comment type="similarity">
    <text evidence="1">Belongs to the Skp family.</text>
</comment>
<dbReference type="GeneID" id="302994351"/>
<accession>A0A4Y8VSY8</accession>
<keyword evidence="3" id="KW-0175">Coiled coil</keyword>
<reference evidence="4 5" key="1">
    <citation type="submission" date="2019-02" db="EMBL/GenBank/DDBJ databases">
        <title>Draft Genome Sequence of the Prevotella sp. BCRC 81118, Isolated from Human Feces.</title>
        <authorList>
            <person name="Huang C.-H."/>
        </authorList>
    </citation>
    <scope>NUCLEOTIDE SEQUENCE [LARGE SCALE GENOMIC DNA]</scope>
    <source>
        <strain evidence="4 5">BCRC 81118</strain>
    </source>
</reference>
<evidence type="ECO:0000256" key="3">
    <source>
        <dbReference type="SAM" id="Coils"/>
    </source>
</evidence>
<dbReference type="EMBL" id="SGVY01000006">
    <property type="protein sequence ID" value="TFH83361.1"/>
    <property type="molecule type" value="Genomic_DNA"/>
</dbReference>
<dbReference type="GO" id="GO:0005829">
    <property type="term" value="C:cytosol"/>
    <property type="evidence" value="ECO:0007669"/>
    <property type="project" value="TreeGrafter"/>
</dbReference>
<dbReference type="PANTHER" id="PTHR35089:SF1">
    <property type="entry name" value="CHAPERONE PROTEIN SKP"/>
    <property type="match status" value="1"/>
</dbReference>
<comment type="caution">
    <text evidence="4">The sequence shown here is derived from an EMBL/GenBank/DDBJ whole genome shotgun (WGS) entry which is preliminary data.</text>
</comment>
<feature type="coiled-coil region" evidence="3">
    <location>
        <begin position="62"/>
        <end position="128"/>
    </location>
</feature>
<dbReference type="PROSITE" id="PS51257">
    <property type="entry name" value="PROKAR_LIPOPROTEIN"/>
    <property type="match status" value="1"/>
</dbReference>
<evidence type="ECO:0000256" key="2">
    <source>
        <dbReference type="ARBA" id="ARBA00022729"/>
    </source>
</evidence>
<keyword evidence="5" id="KW-1185">Reference proteome</keyword>
<dbReference type="PANTHER" id="PTHR35089">
    <property type="entry name" value="CHAPERONE PROTEIN SKP"/>
    <property type="match status" value="1"/>
</dbReference>
<proteinExistence type="inferred from homology"/>
<protein>
    <submittedName>
        <fullName evidence="4">OmpH family outer membrane protein</fullName>
    </submittedName>
</protein>
<dbReference type="SUPFAM" id="SSF111384">
    <property type="entry name" value="OmpH-like"/>
    <property type="match status" value="1"/>
</dbReference>